<protein>
    <recommendedName>
        <fullName evidence="1">IstB-like ATP-binding domain-containing protein</fullName>
    </recommendedName>
</protein>
<organism evidence="2 3">
    <name type="scientific">Methylobacterium gnaphalii</name>
    <dbReference type="NCBI Taxonomy" id="1010610"/>
    <lineage>
        <taxon>Bacteria</taxon>
        <taxon>Pseudomonadati</taxon>
        <taxon>Pseudomonadota</taxon>
        <taxon>Alphaproteobacteria</taxon>
        <taxon>Hyphomicrobiales</taxon>
        <taxon>Methylobacteriaceae</taxon>
        <taxon>Methylobacterium</taxon>
    </lineage>
</organism>
<accession>A0A512JRJ6</accession>
<dbReference type="InterPro" id="IPR002611">
    <property type="entry name" value="IstB_ATP-bd"/>
</dbReference>
<dbReference type="GO" id="GO:0005524">
    <property type="term" value="F:ATP binding"/>
    <property type="evidence" value="ECO:0007669"/>
    <property type="project" value="InterPro"/>
</dbReference>
<gene>
    <name evidence="2" type="ORF">MGN01_44310</name>
</gene>
<dbReference type="Proteomes" id="UP000321750">
    <property type="component" value="Unassembled WGS sequence"/>
</dbReference>
<dbReference type="EMBL" id="BJZV01000050">
    <property type="protein sequence ID" value="GEP12586.1"/>
    <property type="molecule type" value="Genomic_DNA"/>
</dbReference>
<evidence type="ECO:0000259" key="1">
    <source>
        <dbReference type="Pfam" id="PF01695"/>
    </source>
</evidence>
<sequence>MPVDHWYEIIGIPTLADAVLDRLLHNAHRIELAGESLRKRKAAEPTA</sequence>
<dbReference type="InterPro" id="IPR027417">
    <property type="entry name" value="P-loop_NTPase"/>
</dbReference>
<keyword evidence="3" id="KW-1185">Reference proteome</keyword>
<name>A0A512JRJ6_9HYPH</name>
<comment type="caution">
    <text evidence="2">The sequence shown here is derived from an EMBL/GenBank/DDBJ whole genome shotgun (WGS) entry which is preliminary data.</text>
</comment>
<dbReference type="Gene3D" id="3.40.50.300">
    <property type="entry name" value="P-loop containing nucleotide triphosphate hydrolases"/>
    <property type="match status" value="1"/>
</dbReference>
<evidence type="ECO:0000313" key="2">
    <source>
        <dbReference type="EMBL" id="GEP12586.1"/>
    </source>
</evidence>
<dbReference type="AlphaFoldDB" id="A0A512JRJ6"/>
<evidence type="ECO:0000313" key="3">
    <source>
        <dbReference type="Proteomes" id="UP000321750"/>
    </source>
</evidence>
<proteinExistence type="predicted"/>
<feature type="domain" description="IstB-like ATP-binding" evidence="1">
    <location>
        <begin position="2"/>
        <end position="42"/>
    </location>
</feature>
<reference evidence="2 3" key="1">
    <citation type="submission" date="2019-07" db="EMBL/GenBank/DDBJ databases">
        <title>Whole genome shotgun sequence of Methylobacterium gnaphalii NBRC 107716.</title>
        <authorList>
            <person name="Hosoyama A."/>
            <person name="Uohara A."/>
            <person name="Ohji S."/>
            <person name="Ichikawa N."/>
        </authorList>
    </citation>
    <scope>NUCLEOTIDE SEQUENCE [LARGE SCALE GENOMIC DNA]</scope>
    <source>
        <strain evidence="2 3">NBRC 107716</strain>
    </source>
</reference>
<dbReference type="Pfam" id="PF01695">
    <property type="entry name" value="IstB_IS21"/>
    <property type="match status" value="1"/>
</dbReference>